<accession>A0AAD6TN74</accession>
<protein>
    <submittedName>
        <fullName evidence="2">Uncharacterized protein</fullName>
    </submittedName>
</protein>
<feature type="region of interest" description="Disordered" evidence="1">
    <location>
        <begin position="1"/>
        <end position="102"/>
    </location>
</feature>
<gene>
    <name evidence="2" type="ORF">B0H15DRAFT_869139</name>
</gene>
<organism evidence="2 3">
    <name type="scientific">Mycena belliarum</name>
    <dbReference type="NCBI Taxonomy" id="1033014"/>
    <lineage>
        <taxon>Eukaryota</taxon>
        <taxon>Fungi</taxon>
        <taxon>Dikarya</taxon>
        <taxon>Basidiomycota</taxon>
        <taxon>Agaricomycotina</taxon>
        <taxon>Agaricomycetes</taxon>
        <taxon>Agaricomycetidae</taxon>
        <taxon>Agaricales</taxon>
        <taxon>Marasmiineae</taxon>
        <taxon>Mycenaceae</taxon>
        <taxon>Mycena</taxon>
    </lineage>
</organism>
<proteinExistence type="predicted"/>
<name>A0AAD6TN74_9AGAR</name>
<evidence type="ECO:0000313" key="3">
    <source>
        <dbReference type="Proteomes" id="UP001222325"/>
    </source>
</evidence>
<sequence>MPKFLANRTPPTPSPVGRRPATRSQGKRTPLNKSNPTPVRPLLNSPIGRRSPPPPPSLSDHGSPPPTPSPVGRRSPPPPPSPSNRPSPPPQPDFFVPAGDGVDIDRSTPVMVMCWKADYSAPTQLTVYARDDLHVRMEDHKLVLGSAEHQIEMGNTLQRFMPGRQFGKGRWVTIRWDSPIPVQGAGHRIFLRYRGVKQMEHWAAHSACAFD</sequence>
<feature type="compositionally biased region" description="Pro residues" evidence="1">
    <location>
        <begin position="51"/>
        <end position="92"/>
    </location>
</feature>
<keyword evidence="3" id="KW-1185">Reference proteome</keyword>
<dbReference type="EMBL" id="JARJCN010000115">
    <property type="protein sequence ID" value="KAJ7073383.1"/>
    <property type="molecule type" value="Genomic_DNA"/>
</dbReference>
<reference evidence="2" key="1">
    <citation type="submission" date="2023-03" db="EMBL/GenBank/DDBJ databases">
        <title>Massive genome expansion in bonnet fungi (Mycena s.s.) driven by repeated elements and novel gene families across ecological guilds.</title>
        <authorList>
            <consortium name="Lawrence Berkeley National Laboratory"/>
            <person name="Harder C.B."/>
            <person name="Miyauchi S."/>
            <person name="Viragh M."/>
            <person name="Kuo A."/>
            <person name="Thoen E."/>
            <person name="Andreopoulos B."/>
            <person name="Lu D."/>
            <person name="Skrede I."/>
            <person name="Drula E."/>
            <person name="Henrissat B."/>
            <person name="Morin E."/>
            <person name="Kohler A."/>
            <person name="Barry K."/>
            <person name="LaButti K."/>
            <person name="Morin E."/>
            <person name="Salamov A."/>
            <person name="Lipzen A."/>
            <person name="Mereny Z."/>
            <person name="Hegedus B."/>
            <person name="Baldrian P."/>
            <person name="Stursova M."/>
            <person name="Weitz H."/>
            <person name="Taylor A."/>
            <person name="Grigoriev I.V."/>
            <person name="Nagy L.G."/>
            <person name="Martin F."/>
            <person name="Kauserud H."/>
        </authorList>
    </citation>
    <scope>NUCLEOTIDE SEQUENCE</scope>
    <source>
        <strain evidence="2">CBHHK173m</strain>
    </source>
</reference>
<comment type="caution">
    <text evidence="2">The sequence shown here is derived from an EMBL/GenBank/DDBJ whole genome shotgun (WGS) entry which is preliminary data.</text>
</comment>
<evidence type="ECO:0000313" key="2">
    <source>
        <dbReference type="EMBL" id="KAJ7073383.1"/>
    </source>
</evidence>
<dbReference type="AlphaFoldDB" id="A0AAD6TN74"/>
<evidence type="ECO:0000256" key="1">
    <source>
        <dbReference type="SAM" id="MobiDB-lite"/>
    </source>
</evidence>
<dbReference type="Proteomes" id="UP001222325">
    <property type="component" value="Unassembled WGS sequence"/>
</dbReference>